<sequence length="261" mass="28467">MTEIRFGYAGTTRGQVHYAECGTGSPVVLLHQTPRSWDEYREVLPLLGRTHRAIAMDTIGFGASAPLADHSIETYAGAVVEFLDALGLPEAALVGHHTGGVVAVEVAARAPGRVSALVLSSTPYVDAAARERRRDRPPIDEVEPDPGGAHLTELWQRRQKHYPPGRPDLLSRFVRDALVLGDDAEKGHLAVGRYRMEERIALVRCRALCLGASADPFVFPDLRILSSHLNNPTVAVIEGGMIPLMEHRSSEVCELIARFLS</sequence>
<dbReference type="PANTHER" id="PTHR43798">
    <property type="entry name" value="MONOACYLGLYCEROL LIPASE"/>
    <property type="match status" value="1"/>
</dbReference>
<gene>
    <name evidence="2" type="ORF">GCM10010191_74120</name>
</gene>
<comment type="caution">
    <text evidence="2">The sequence shown here is derived from an EMBL/GenBank/DDBJ whole genome shotgun (WGS) entry which is preliminary data.</text>
</comment>
<dbReference type="PANTHER" id="PTHR43798:SF33">
    <property type="entry name" value="HYDROLASE, PUTATIVE (AFU_ORTHOLOGUE AFUA_2G14860)-RELATED"/>
    <property type="match status" value="1"/>
</dbReference>
<dbReference type="Pfam" id="PF00561">
    <property type="entry name" value="Abhydrolase_1"/>
    <property type="match status" value="1"/>
</dbReference>
<organism evidence="2 3">
    <name type="scientific">Actinomadura vinacea</name>
    <dbReference type="NCBI Taxonomy" id="115336"/>
    <lineage>
        <taxon>Bacteria</taxon>
        <taxon>Bacillati</taxon>
        <taxon>Actinomycetota</taxon>
        <taxon>Actinomycetes</taxon>
        <taxon>Streptosporangiales</taxon>
        <taxon>Thermomonosporaceae</taxon>
        <taxon>Actinomadura</taxon>
    </lineage>
</organism>
<evidence type="ECO:0000313" key="2">
    <source>
        <dbReference type="EMBL" id="GAA2446304.1"/>
    </source>
</evidence>
<reference evidence="3" key="1">
    <citation type="journal article" date="2019" name="Int. J. Syst. Evol. Microbiol.">
        <title>The Global Catalogue of Microorganisms (GCM) 10K type strain sequencing project: providing services to taxonomists for standard genome sequencing and annotation.</title>
        <authorList>
            <consortium name="The Broad Institute Genomics Platform"/>
            <consortium name="The Broad Institute Genome Sequencing Center for Infectious Disease"/>
            <person name="Wu L."/>
            <person name="Ma J."/>
        </authorList>
    </citation>
    <scope>NUCLEOTIDE SEQUENCE [LARGE SCALE GENOMIC DNA]</scope>
    <source>
        <strain evidence="3">JCM 3325</strain>
    </source>
</reference>
<accession>A0ABP5X6E0</accession>
<evidence type="ECO:0000313" key="3">
    <source>
        <dbReference type="Proteomes" id="UP001501231"/>
    </source>
</evidence>
<dbReference type="SUPFAM" id="SSF53474">
    <property type="entry name" value="alpha/beta-Hydrolases"/>
    <property type="match status" value="1"/>
</dbReference>
<dbReference type="RefSeq" id="WP_344595475.1">
    <property type="nucleotide sequence ID" value="NZ_BAAARW010000030.1"/>
</dbReference>
<dbReference type="InterPro" id="IPR050266">
    <property type="entry name" value="AB_hydrolase_sf"/>
</dbReference>
<dbReference type="Gene3D" id="3.40.50.1820">
    <property type="entry name" value="alpha/beta hydrolase"/>
    <property type="match status" value="1"/>
</dbReference>
<dbReference type="InterPro" id="IPR029058">
    <property type="entry name" value="AB_hydrolase_fold"/>
</dbReference>
<protein>
    <recommendedName>
        <fullName evidence="1">AB hydrolase-1 domain-containing protein</fullName>
    </recommendedName>
</protein>
<dbReference type="InterPro" id="IPR000073">
    <property type="entry name" value="AB_hydrolase_1"/>
</dbReference>
<dbReference type="EMBL" id="BAAARW010000030">
    <property type="protein sequence ID" value="GAA2446304.1"/>
    <property type="molecule type" value="Genomic_DNA"/>
</dbReference>
<proteinExistence type="predicted"/>
<dbReference type="Proteomes" id="UP001501231">
    <property type="component" value="Unassembled WGS sequence"/>
</dbReference>
<keyword evidence="3" id="KW-1185">Reference proteome</keyword>
<name>A0ABP5X6E0_9ACTN</name>
<dbReference type="PRINTS" id="PR00111">
    <property type="entry name" value="ABHYDROLASE"/>
</dbReference>
<evidence type="ECO:0000259" key="1">
    <source>
        <dbReference type="Pfam" id="PF00561"/>
    </source>
</evidence>
<feature type="domain" description="AB hydrolase-1" evidence="1">
    <location>
        <begin position="26"/>
        <end position="133"/>
    </location>
</feature>